<evidence type="ECO:0000313" key="2">
    <source>
        <dbReference type="Proteomes" id="UP000183567"/>
    </source>
</evidence>
<reference evidence="1 2" key="1">
    <citation type="submission" date="2016-03" db="EMBL/GenBank/DDBJ databases">
        <title>Comparative genomics of the ectomycorrhizal sister species Rhizopogon vinicolor and Rhizopogon vesiculosus (Basidiomycota: Boletales) reveals a divergence of the mating type B locus.</title>
        <authorList>
            <person name="Mujic A.B."/>
            <person name="Kuo A."/>
            <person name="Tritt A."/>
            <person name="Lipzen A."/>
            <person name="Chen C."/>
            <person name="Johnson J."/>
            <person name="Sharma A."/>
            <person name="Barry K."/>
            <person name="Grigoriev I.V."/>
            <person name="Spatafora J.W."/>
        </authorList>
    </citation>
    <scope>NUCLEOTIDE SEQUENCE [LARGE SCALE GENOMIC DNA]</scope>
    <source>
        <strain evidence="1 2">AM-OR11-056</strain>
    </source>
</reference>
<dbReference type="EMBL" id="LVVM01004839">
    <property type="protein sequence ID" value="OJA11985.1"/>
    <property type="molecule type" value="Genomic_DNA"/>
</dbReference>
<proteinExistence type="predicted"/>
<dbReference type="Proteomes" id="UP000183567">
    <property type="component" value="Unassembled WGS sequence"/>
</dbReference>
<accession>A0A1J8QEF5</accession>
<organism evidence="1 2">
    <name type="scientific">Rhizopogon vesiculosus</name>
    <dbReference type="NCBI Taxonomy" id="180088"/>
    <lineage>
        <taxon>Eukaryota</taxon>
        <taxon>Fungi</taxon>
        <taxon>Dikarya</taxon>
        <taxon>Basidiomycota</taxon>
        <taxon>Agaricomycotina</taxon>
        <taxon>Agaricomycetes</taxon>
        <taxon>Agaricomycetidae</taxon>
        <taxon>Boletales</taxon>
        <taxon>Suillineae</taxon>
        <taxon>Rhizopogonaceae</taxon>
        <taxon>Rhizopogon</taxon>
    </lineage>
</organism>
<dbReference type="AlphaFoldDB" id="A0A1J8QEF5"/>
<keyword evidence="2" id="KW-1185">Reference proteome</keyword>
<gene>
    <name evidence="1" type="ORF">AZE42_04737</name>
</gene>
<evidence type="ECO:0000313" key="1">
    <source>
        <dbReference type="EMBL" id="OJA11985.1"/>
    </source>
</evidence>
<name>A0A1J8QEF5_9AGAM</name>
<sequence>MNLPDNSFCDNVHPADPYDVADNSHRFASGWFEDMLWSAAPTVENPLGQGILIDECTALSPSSVPPNSSAAPLAEELLLMQSTYVAAHGPELASFPVSVNDLQGFMGDGYVHCSPLSFGEEWYTVSEDDSMEDGEQDPTAAMTCWEPPSVVDHYHPSAVGSNTTETNPPVHATPNGWTLWTLD</sequence>
<comment type="caution">
    <text evidence="1">The sequence shown here is derived from an EMBL/GenBank/DDBJ whole genome shotgun (WGS) entry which is preliminary data.</text>
</comment>
<protein>
    <submittedName>
        <fullName evidence="1">Uncharacterized protein</fullName>
    </submittedName>
</protein>